<keyword evidence="2" id="KW-1185">Reference proteome</keyword>
<name>A0A9Q1GWF9_9CARY</name>
<proteinExistence type="predicted"/>
<dbReference type="AlphaFoldDB" id="A0A9Q1GWF9"/>
<comment type="caution">
    <text evidence="1">The sequence shown here is derived from an EMBL/GenBank/DDBJ whole genome shotgun (WGS) entry which is preliminary data.</text>
</comment>
<protein>
    <submittedName>
        <fullName evidence="1">Uncharacterized protein</fullName>
    </submittedName>
</protein>
<gene>
    <name evidence="1" type="ORF">Cgig2_029757</name>
</gene>
<dbReference type="Proteomes" id="UP001153076">
    <property type="component" value="Unassembled WGS sequence"/>
</dbReference>
<evidence type="ECO:0000313" key="2">
    <source>
        <dbReference type="Proteomes" id="UP001153076"/>
    </source>
</evidence>
<organism evidence="1 2">
    <name type="scientific">Carnegiea gigantea</name>
    <dbReference type="NCBI Taxonomy" id="171969"/>
    <lineage>
        <taxon>Eukaryota</taxon>
        <taxon>Viridiplantae</taxon>
        <taxon>Streptophyta</taxon>
        <taxon>Embryophyta</taxon>
        <taxon>Tracheophyta</taxon>
        <taxon>Spermatophyta</taxon>
        <taxon>Magnoliopsida</taxon>
        <taxon>eudicotyledons</taxon>
        <taxon>Gunneridae</taxon>
        <taxon>Pentapetalae</taxon>
        <taxon>Caryophyllales</taxon>
        <taxon>Cactineae</taxon>
        <taxon>Cactaceae</taxon>
        <taxon>Cactoideae</taxon>
        <taxon>Echinocereeae</taxon>
        <taxon>Carnegiea</taxon>
    </lineage>
</organism>
<accession>A0A9Q1GWF9</accession>
<dbReference type="EMBL" id="JAKOGI010001086">
    <property type="protein sequence ID" value="KAJ8427840.1"/>
    <property type="molecule type" value="Genomic_DNA"/>
</dbReference>
<reference evidence="1" key="1">
    <citation type="submission" date="2022-04" db="EMBL/GenBank/DDBJ databases">
        <title>Carnegiea gigantea Genome sequencing and assembly v2.</title>
        <authorList>
            <person name="Copetti D."/>
            <person name="Sanderson M.J."/>
            <person name="Burquez A."/>
            <person name="Wojciechowski M.F."/>
        </authorList>
    </citation>
    <scope>NUCLEOTIDE SEQUENCE</scope>
    <source>
        <strain evidence="1">SGP5-SGP5p</strain>
        <tissue evidence="1">Aerial part</tissue>
    </source>
</reference>
<evidence type="ECO:0000313" key="1">
    <source>
        <dbReference type="EMBL" id="KAJ8427840.1"/>
    </source>
</evidence>
<sequence>MANEYVRETYRWPLREALAQRSGRLPEDHLILCSSFDLGVATQHAQDSNIPEMVQAIFYAVVMNEVAKWAYREADHTSGIHLLPAETQDGVHQRDDVMYWVRELLQAILGYDVNEAIRIDQNSPYNCGCYLHFNDYGVIVWIGKSRGFFSTKHHCGHSYTGPLPSGEYLLCTSELSFPS</sequence>